<reference evidence="5" key="1">
    <citation type="submission" date="2020-05" db="EMBL/GenBank/DDBJ databases">
        <authorList>
            <person name="Chiriac C."/>
            <person name="Salcher M."/>
            <person name="Ghai R."/>
            <person name="Kavagutti S V."/>
        </authorList>
    </citation>
    <scope>NUCLEOTIDE SEQUENCE</scope>
</reference>
<dbReference type="Gene3D" id="1.10.10.10">
    <property type="entry name" value="Winged helix-like DNA-binding domain superfamily/Winged helix DNA-binding domain"/>
    <property type="match status" value="1"/>
</dbReference>
<dbReference type="PROSITE" id="PS50921">
    <property type="entry name" value="ANTAR"/>
    <property type="match status" value="1"/>
</dbReference>
<dbReference type="PROSITE" id="PS50110">
    <property type="entry name" value="RESPONSE_REGULATORY"/>
    <property type="match status" value="1"/>
</dbReference>
<dbReference type="Gene3D" id="3.40.50.2300">
    <property type="match status" value="1"/>
</dbReference>
<dbReference type="GO" id="GO:0003723">
    <property type="term" value="F:RNA binding"/>
    <property type="evidence" value="ECO:0007669"/>
    <property type="project" value="InterPro"/>
</dbReference>
<dbReference type="InterPro" id="IPR001789">
    <property type="entry name" value="Sig_transdc_resp-reg_receiver"/>
</dbReference>
<evidence type="ECO:0000256" key="1">
    <source>
        <dbReference type="ARBA" id="ARBA00022553"/>
    </source>
</evidence>
<feature type="domain" description="Response regulatory" evidence="3">
    <location>
        <begin position="6"/>
        <end position="120"/>
    </location>
</feature>
<feature type="domain" description="ANTAR" evidence="4">
    <location>
        <begin position="126"/>
        <end position="187"/>
    </location>
</feature>
<dbReference type="InterPro" id="IPR011006">
    <property type="entry name" value="CheY-like_superfamily"/>
</dbReference>
<sequence>MSDKLRVLIAEDETIIRLDLRAVLESSGLEVCGEARDGVEAVEMARELLPDLMIMDVKMPRLDGVEAARRILEERPVPIVMLTAFGVDEIVTRAAEAGVFGYLVKPFREHELLPAIRMAQARFQELAMVREQAQSLAEALEARKAIERAKGILMAKEGITEQEAFERLRRASQNSGRPMMVIAEALSAALAV</sequence>
<evidence type="ECO:0000313" key="5">
    <source>
        <dbReference type="EMBL" id="CAB4697312.1"/>
    </source>
</evidence>
<dbReference type="GO" id="GO:0000160">
    <property type="term" value="P:phosphorelay signal transduction system"/>
    <property type="evidence" value="ECO:0007669"/>
    <property type="project" value="InterPro"/>
</dbReference>
<dbReference type="PANTHER" id="PTHR44591">
    <property type="entry name" value="STRESS RESPONSE REGULATOR PROTEIN 1"/>
    <property type="match status" value="1"/>
</dbReference>
<feature type="coiled-coil region" evidence="2">
    <location>
        <begin position="123"/>
        <end position="150"/>
    </location>
</feature>
<protein>
    <submittedName>
        <fullName evidence="5">Unannotated protein</fullName>
    </submittedName>
</protein>
<gene>
    <name evidence="5" type="ORF">UFOPK2399_01114</name>
</gene>
<dbReference type="PIRSF" id="PIRSF036382">
    <property type="entry name" value="RR_antiterm"/>
    <property type="match status" value="1"/>
</dbReference>
<dbReference type="PANTHER" id="PTHR44591:SF3">
    <property type="entry name" value="RESPONSE REGULATORY DOMAIN-CONTAINING PROTEIN"/>
    <property type="match status" value="1"/>
</dbReference>
<dbReference type="Pfam" id="PF00072">
    <property type="entry name" value="Response_reg"/>
    <property type="match status" value="1"/>
</dbReference>
<dbReference type="EMBL" id="CAEZXP010000002">
    <property type="protein sequence ID" value="CAB4697312.1"/>
    <property type="molecule type" value="Genomic_DNA"/>
</dbReference>
<dbReference type="InterPro" id="IPR036388">
    <property type="entry name" value="WH-like_DNA-bd_sf"/>
</dbReference>
<dbReference type="SMART" id="SM01012">
    <property type="entry name" value="ANTAR"/>
    <property type="match status" value="1"/>
</dbReference>
<evidence type="ECO:0000259" key="3">
    <source>
        <dbReference type="PROSITE" id="PS50110"/>
    </source>
</evidence>
<dbReference type="InterPro" id="IPR050595">
    <property type="entry name" value="Bact_response_regulator"/>
</dbReference>
<dbReference type="AlphaFoldDB" id="A0A6J6PFH0"/>
<name>A0A6J6PFH0_9ZZZZ</name>
<evidence type="ECO:0000256" key="2">
    <source>
        <dbReference type="SAM" id="Coils"/>
    </source>
</evidence>
<evidence type="ECO:0000259" key="4">
    <source>
        <dbReference type="PROSITE" id="PS50921"/>
    </source>
</evidence>
<accession>A0A6J6PFH0</accession>
<dbReference type="SUPFAM" id="SSF52172">
    <property type="entry name" value="CheY-like"/>
    <property type="match status" value="1"/>
</dbReference>
<dbReference type="SMART" id="SM00448">
    <property type="entry name" value="REC"/>
    <property type="match status" value="1"/>
</dbReference>
<dbReference type="Pfam" id="PF03861">
    <property type="entry name" value="ANTAR"/>
    <property type="match status" value="1"/>
</dbReference>
<keyword evidence="2" id="KW-0175">Coiled coil</keyword>
<dbReference type="InterPro" id="IPR008327">
    <property type="entry name" value="Sig_transdc_resp-reg_antiterm"/>
</dbReference>
<dbReference type="InterPro" id="IPR005561">
    <property type="entry name" value="ANTAR"/>
</dbReference>
<organism evidence="5">
    <name type="scientific">freshwater metagenome</name>
    <dbReference type="NCBI Taxonomy" id="449393"/>
    <lineage>
        <taxon>unclassified sequences</taxon>
        <taxon>metagenomes</taxon>
        <taxon>ecological metagenomes</taxon>
    </lineage>
</organism>
<proteinExistence type="predicted"/>
<keyword evidence="1" id="KW-0597">Phosphoprotein</keyword>